<proteinExistence type="predicted"/>
<gene>
    <name evidence="3" type="ORF">SAMN04490195_1805</name>
</gene>
<dbReference type="Proteomes" id="UP000199570">
    <property type="component" value="Unassembled WGS sequence"/>
</dbReference>
<keyword evidence="1" id="KW-0472">Membrane</keyword>
<reference evidence="4" key="1">
    <citation type="submission" date="2016-10" db="EMBL/GenBank/DDBJ databases">
        <authorList>
            <person name="Varghese N."/>
            <person name="Submissions S."/>
        </authorList>
    </citation>
    <scope>NUCLEOTIDE SEQUENCE [LARGE SCALE GENOMIC DNA]</scope>
    <source>
        <strain evidence="4">BS3775</strain>
    </source>
</reference>
<keyword evidence="1" id="KW-0812">Transmembrane</keyword>
<feature type="chain" id="PRO_5011467380" evidence="2">
    <location>
        <begin position="19"/>
        <end position="192"/>
    </location>
</feature>
<dbReference type="RefSeq" id="WP_342671320.1">
    <property type="nucleotide sequence ID" value="NZ_FNKJ01000003.1"/>
</dbReference>
<evidence type="ECO:0000256" key="2">
    <source>
        <dbReference type="SAM" id="SignalP"/>
    </source>
</evidence>
<feature type="signal peptide" evidence="2">
    <location>
        <begin position="1"/>
        <end position="18"/>
    </location>
</feature>
<feature type="transmembrane region" description="Helical" evidence="1">
    <location>
        <begin position="172"/>
        <end position="190"/>
    </location>
</feature>
<keyword evidence="4" id="KW-1185">Reference proteome</keyword>
<keyword evidence="2" id="KW-0732">Signal</keyword>
<name>A0A1H1DMP2_9PSED</name>
<accession>A0A1H1DMP2</accession>
<dbReference type="AlphaFoldDB" id="A0A1H1DMP2"/>
<dbReference type="EMBL" id="FNKJ01000003">
    <property type="protein sequence ID" value="SDQ77745.1"/>
    <property type="molecule type" value="Genomic_DNA"/>
</dbReference>
<feature type="transmembrane region" description="Helical" evidence="1">
    <location>
        <begin position="117"/>
        <end position="138"/>
    </location>
</feature>
<evidence type="ECO:0000256" key="1">
    <source>
        <dbReference type="SAM" id="Phobius"/>
    </source>
</evidence>
<organism evidence="3 4">
    <name type="scientific">Pseudomonas moorei</name>
    <dbReference type="NCBI Taxonomy" id="395599"/>
    <lineage>
        <taxon>Bacteria</taxon>
        <taxon>Pseudomonadati</taxon>
        <taxon>Pseudomonadota</taxon>
        <taxon>Gammaproteobacteria</taxon>
        <taxon>Pseudomonadales</taxon>
        <taxon>Pseudomonadaceae</taxon>
        <taxon>Pseudomonas</taxon>
    </lineage>
</organism>
<protein>
    <submittedName>
        <fullName evidence="3">Uncharacterized protein</fullName>
    </submittedName>
</protein>
<evidence type="ECO:0000313" key="3">
    <source>
        <dbReference type="EMBL" id="SDQ77745.1"/>
    </source>
</evidence>
<sequence length="192" mass="20550">MSSICAMGCLLVAFGASATGVMPVFDLDFTRSANETLKKLGINDACIIRAQNPVAFTYCREGSSTLWKYQDLDLAQLAAVKNDGKLPLTAYQRISVVEFNSAICQQETAVPVAQSTVARSLVFGLLALSVLLGLRYTWQVILPHRRDLNALSMPGLPPMSQTPPRVNSSKKAAAAFGIAVAVAFVCFGCLGF</sequence>
<keyword evidence="1" id="KW-1133">Transmembrane helix</keyword>
<evidence type="ECO:0000313" key="4">
    <source>
        <dbReference type="Proteomes" id="UP000199570"/>
    </source>
</evidence>